<dbReference type="Proteomes" id="UP001396334">
    <property type="component" value="Unassembled WGS sequence"/>
</dbReference>
<dbReference type="PANTHER" id="PTHR48045">
    <property type="entry name" value="UDP-GLYCOSYLTRANSFERASE 72B1"/>
    <property type="match status" value="1"/>
</dbReference>
<evidence type="ECO:0000313" key="2">
    <source>
        <dbReference type="EMBL" id="KAK8978651.1"/>
    </source>
</evidence>
<comment type="caution">
    <text evidence="2">The sequence shown here is derived from an EMBL/GenBank/DDBJ whole genome shotgun (WGS) entry which is preliminary data.</text>
</comment>
<gene>
    <name evidence="2" type="ORF">V6N11_055637</name>
</gene>
<keyword evidence="3" id="KW-1185">Reference proteome</keyword>
<protein>
    <submittedName>
        <fullName evidence="2">Uncharacterized protein</fullName>
    </submittedName>
</protein>
<reference evidence="2 3" key="1">
    <citation type="journal article" date="2024" name="G3 (Bethesda)">
        <title>Genome assembly of Hibiscus sabdariffa L. provides insights into metabolisms of medicinal natural products.</title>
        <authorList>
            <person name="Kim T."/>
        </authorList>
    </citation>
    <scope>NUCLEOTIDE SEQUENCE [LARGE SCALE GENOMIC DNA]</scope>
    <source>
        <strain evidence="2">TK-2024</strain>
        <tissue evidence="2">Old leaves</tissue>
    </source>
</reference>
<name>A0ABR2NR51_9ROSI</name>
<keyword evidence="1" id="KW-0808">Transferase</keyword>
<proteinExistence type="predicted"/>
<dbReference type="PANTHER" id="PTHR48045:SF34">
    <property type="entry name" value="ISOFLAVONE 7-O-GLUCOSYLTRANSFERASE 1-LIKE"/>
    <property type="match status" value="1"/>
</dbReference>
<dbReference type="Pfam" id="PF00201">
    <property type="entry name" value="UDPGT"/>
    <property type="match status" value="1"/>
</dbReference>
<dbReference type="EMBL" id="JBBPBN010000111">
    <property type="protein sequence ID" value="KAK8978651.1"/>
    <property type="molecule type" value="Genomic_DNA"/>
</dbReference>
<accession>A0ABR2NR51</accession>
<evidence type="ECO:0000313" key="3">
    <source>
        <dbReference type="Proteomes" id="UP001396334"/>
    </source>
</evidence>
<dbReference type="Gene3D" id="3.40.50.2000">
    <property type="entry name" value="Glycogen Phosphorylase B"/>
    <property type="match status" value="1"/>
</dbReference>
<sequence length="77" mass="8618">MSSMLESLVVGVSTMAFPQFLDQATNAKLVKNVWGTGVRVSANEEVIVEHGEIVRCLDLVIEDEEKGKEVRKNVEKW</sequence>
<dbReference type="SUPFAM" id="SSF53756">
    <property type="entry name" value="UDP-Glycosyltransferase/glycogen phosphorylase"/>
    <property type="match status" value="1"/>
</dbReference>
<evidence type="ECO:0000256" key="1">
    <source>
        <dbReference type="ARBA" id="ARBA00022679"/>
    </source>
</evidence>
<dbReference type="InterPro" id="IPR002213">
    <property type="entry name" value="UDP_glucos_trans"/>
</dbReference>
<organism evidence="2 3">
    <name type="scientific">Hibiscus sabdariffa</name>
    <name type="common">roselle</name>
    <dbReference type="NCBI Taxonomy" id="183260"/>
    <lineage>
        <taxon>Eukaryota</taxon>
        <taxon>Viridiplantae</taxon>
        <taxon>Streptophyta</taxon>
        <taxon>Embryophyta</taxon>
        <taxon>Tracheophyta</taxon>
        <taxon>Spermatophyta</taxon>
        <taxon>Magnoliopsida</taxon>
        <taxon>eudicotyledons</taxon>
        <taxon>Gunneridae</taxon>
        <taxon>Pentapetalae</taxon>
        <taxon>rosids</taxon>
        <taxon>malvids</taxon>
        <taxon>Malvales</taxon>
        <taxon>Malvaceae</taxon>
        <taxon>Malvoideae</taxon>
        <taxon>Hibiscus</taxon>
    </lineage>
</organism>